<reference evidence="14 15" key="1">
    <citation type="submission" date="2019-12" db="EMBL/GenBank/DDBJ databases">
        <title>Paenibacillus sp. nov., an endophytic bacterium isolated from the stem of Dendrobium.</title>
        <authorList>
            <person name="Zhao R."/>
        </authorList>
    </citation>
    <scope>NUCLEOTIDE SEQUENCE [LARGE SCALE GENOMIC DNA]</scope>
    <source>
        <strain evidence="14 15">HJL G12</strain>
    </source>
</reference>
<feature type="domain" description="CP-type G" evidence="13">
    <location>
        <begin position="120"/>
        <end position="278"/>
    </location>
</feature>
<keyword evidence="9 10" id="KW-0342">GTP-binding</keyword>
<feature type="domain" description="EngC GTPase" evidence="12">
    <location>
        <begin position="129"/>
        <end position="276"/>
    </location>
</feature>
<keyword evidence="3 10" id="KW-0479">Metal-binding</keyword>
<dbReference type="PANTHER" id="PTHR32120">
    <property type="entry name" value="SMALL RIBOSOMAL SUBUNIT BIOGENESIS GTPASE RSGA"/>
    <property type="match status" value="1"/>
</dbReference>
<dbReference type="SUPFAM" id="SSF52540">
    <property type="entry name" value="P-loop containing nucleoside triphosphate hydrolases"/>
    <property type="match status" value="1"/>
</dbReference>
<sequence length="380" mass="42910">MTFFYIKINQTPLGGFYLNKLMQYGWNKSWENEWNQEDRSHLQPGRIIADFGQMYRVYTSEGEIWGEMSGKMKHALQTGSPYPAVGDWVELQLLEGEDRGIIHGILNRKTSISRQKAGAKSAQEQLIAANVDILFLVTSLNDDYNPRRMERYLIMAWNSGVSPVILLSKADLCEDAEVKAAEMELIAPGVPVHAVSALEDLGKEAVTGYLKEGVTVALTGSSGCGKSTIVNWLAEADEQRTQGIREDDSRGRHTTTHRELFLLPQGGLMVDTPGMRELQLYDDEGGGWEQVFAEIEAIGEGCRFADCQHENEAGCAVRAAVDAGEIDEKRLLNYRKTQRELQFQLKKEARSQRKLNRKDRSSKEPVRRKSAFWNSRMDEE</sequence>
<dbReference type="InterPro" id="IPR030378">
    <property type="entry name" value="G_CP_dom"/>
</dbReference>
<evidence type="ECO:0000256" key="5">
    <source>
        <dbReference type="ARBA" id="ARBA00022741"/>
    </source>
</evidence>
<keyword evidence="4 10" id="KW-0699">rRNA-binding</keyword>
<feature type="binding site" evidence="10">
    <location>
        <position position="309"/>
    </location>
    <ligand>
        <name>Zn(2+)</name>
        <dbReference type="ChEBI" id="CHEBI:29105"/>
    </ligand>
</feature>
<dbReference type="PROSITE" id="PS51721">
    <property type="entry name" value="G_CP"/>
    <property type="match status" value="1"/>
</dbReference>
<dbReference type="GO" id="GO:0005525">
    <property type="term" value="F:GTP binding"/>
    <property type="evidence" value="ECO:0007669"/>
    <property type="project" value="UniProtKB-UniRule"/>
</dbReference>
<dbReference type="HAMAP" id="MF_01820">
    <property type="entry name" value="GTPase_RsgA"/>
    <property type="match status" value="1"/>
</dbReference>
<dbReference type="GO" id="GO:0042274">
    <property type="term" value="P:ribosomal small subunit biogenesis"/>
    <property type="evidence" value="ECO:0007669"/>
    <property type="project" value="UniProtKB-UniRule"/>
</dbReference>
<evidence type="ECO:0000256" key="9">
    <source>
        <dbReference type="ARBA" id="ARBA00023134"/>
    </source>
</evidence>
<dbReference type="Proteomes" id="UP000460318">
    <property type="component" value="Unassembled WGS sequence"/>
</dbReference>
<dbReference type="Gene3D" id="2.40.50.140">
    <property type="entry name" value="Nucleic acid-binding proteins"/>
    <property type="match status" value="1"/>
</dbReference>
<evidence type="ECO:0000256" key="6">
    <source>
        <dbReference type="ARBA" id="ARBA00022801"/>
    </source>
</evidence>
<evidence type="ECO:0000313" key="15">
    <source>
        <dbReference type="Proteomes" id="UP000460318"/>
    </source>
</evidence>
<dbReference type="NCBIfam" id="TIGR00157">
    <property type="entry name" value="ribosome small subunit-dependent GTPase A"/>
    <property type="match status" value="1"/>
</dbReference>
<keyword evidence="6 10" id="KW-0378">Hydrolase</keyword>
<feature type="binding site" evidence="10">
    <location>
        <begin position="168"/>
        <end position="171"/>
    </location>
    <ligand>
        <name>GTP</name>
        <dbReference type="ChEBI" id="CHEBI:37565"/>
    </ligand>
</feature>
<evidence type="ECO:0000256" key="1">
    <source>
        <dbReference type="ARBA" id="ARBA00022490"/>
    </source>
</evidence>
<dbReference type="GO" id="GO:0003924">
    <property type="term" value="F:GTPase activity"/>
    <property type="evidence" value="ECO:0007669"/>
    <property type="project" value="UniProtKB-UniRule"/>
</dbReference>
<gene>
    <name evidence="10 14" type="primary">rsgA</name>
    <name evidence="14" type="ORF">GRF59_07265</name>
</gene>
<feature type="region of interest" description="Disordered" evidence="11">
    <location>
        <begin position="346"/>
        <end position="380"/>
    </location>
</feature>
<evidence type="ECO:0000256" key="8">
    <source>
        <dbReference type="ARBA" id="ARBA00022884"/>
    </source>
</evidence>
<dbReference type="EC" id="3.6.1.-" evidence="10"/>
<comment type="similarity">
    <text evidence="10">Belongs to the TRAFAC class YlqF/YawG GTPase family. RsgA subfamily.</text>
</comment>
<dbReference type="AlphaFoldDB" id="A0A7X3LGP6"/>
<protein>
    <recommendedName>
        <fullName evidence="10">Small ribosomal subunit biogenesis GTPase RsgA</fullName>
        <ecNumber evidence="10">3.6.1.-</ecNumber>
    </recommendedName>
</protein>
<feature type="binding site" evidence="10">
    <location>
        <begin position="220"/>
        <end position="228"/>
    </location>
    <ligand>
        <name>GTP</name>
        <dbReference type="ChEBI" id="CHEBI:37565"/>
    </ligand>
</feature>
<dbReference type="PANTHER" id="PTHR32120:SF10">
    <property type="entry name" value="SMALL RIBOSOMAL SUBUNIT BIOGENESIS GTPASE RSGA"/>
    <property type="match status" value="1"/>
</dbReference>
<comment type="subunit">
    <text evidence="10">Monomer. Associates with 30S ribosomal subunit, binds 16S rRNA.</text>
</comment>
<dbReference type="InterPro" id="IPR012340">
    <property type="entry name" value="NA-bd_OB-fold"/>
</dbReference>
<evidence type="ECO:0000256" key="3">
    <source>
        <dbReference type="ARBA" id="ARBA00022723"/>
    </source>
</evidence>
<evidence type="ECO:0000313" key="14">
    <source>
        <dbReference type="EMBL" id="MWV43430.1"/>
    </source>
</evidence>
<dbReference type="GO" id="GO:0005737">
    <property type="term" value="C:cytoplasm"/>
    <property type="evidence" value="ECO:0007669"/>
    <property type="project" value="UniProtKB-SubCell"/>
</dbReference>
<dbReference type="InterPro" id="IPR004881">
    <property type="entry name" value="Ribosome_biogen_GTPase_RsgA"/>
</dbReference>
<dbReference type="GO" id="GO:0019843">
    <property type="term" value="F:rRNA binding"/>
    <property type="evidence" value="ECO:0007669"/>
    <property type="project" value="UniProtKB-KW"/>
</dbReference>
<keyword evidence="15" id="KW-1185">Reference proteome</keyword>
<keyword evidence="8 10" id="KW-0694">RNA-binding</keyword>
<dbReference type="SUPFAM" id="SSF50249">
    <property type="entry name" value="Nucleic acid-binding proteins"/>
    <property type="match status" value="1"/>
</dbReference>
<evidence type="ECO:0000256" key="4">
    <source>
        <dbReference type="ARBA" id="ARBA00022730"/>
    </source>
</evidence>
<dbReference type="InterPro" id="IPR010914">
    <property type="entry name" value="RsgA_GTPase_dom"/>
</dbReference>
<dbReference type="Gene3D" id="1.10.40.50">
    <property type="entry name" value="Probable gtpase engc, domain 3"/>
    <property type="match status" value="1"/>
</dbReference>
<dbReference type="Pfam" id="PF03193">
    <property type="entry name" value="RsgA_GTPase"/>
    <property type="match status" value="1"/>
</dbReference>
<feature type="binding site" evidence="10">
    <location>
        <position position="302"/>
    </location>
    <ligand>
        <name>Zn(2+)</name>
        <dbReference type="ChEBI" id="CHEBI:29105"/>
    </ligand>
</feature>
<dbReference type="Gene3D" id="3.40.50.300">
    <property type="entry name" value="P-loop containing nucleotide triphosphate hydrolases"/>
    <property type="match status" value="1"/>
</dbReference>
<comment type="caution">
    <text evidence="14">The sequence shown here is derived from an EMBL/GenBank/DDBJ whole genome shotgun (WGS) entry which is preliminary data.</text>
</comment>
<comment type="cofactor">
    <cofactor evidence="10">
        <name>Zn(2+)</name>
        <dbReference type="ChEBI" id="CHEBI:29105"/>
    </cofactor>
    <text evidence="10">Binds 1 zinc ion per subunit.</text>
</comment>
<evidence type="ECO:0000256" key="10">
    <source>
        <dbReference type="HAMAP-Rule" id="MF_01820"/>
    </source>
</evidence>
<evidence type="ECO:0000256" key="7">
    <source>
        <dbReference type="ARBA" id="ARBA00022833"/>
    </source>
</evidence>
<dbReference type="CDD" id="cd01854">
    <property type="entry name" value="YjeQ_EngC"/>
    <property type="match status" value="1"/>
</dbReference>
<keyword evidence="7 10" id="KW-0862">Zinc</keyword>
<evidence type="ECO:0000256" key="11">
    <source>
        <dbReference type="SAM" id="MobiDB-lite"/>
    </source>
</evidence>
<keyword evidence="1 10" id="KW-0963">Cytoplasm</keyword>
<keyword evidence="2 10" id="KW-0690">Ribosome biogenesis</keyword>
<feature type="binding site" evidence="10">
    <location>
        <position position="315"/>
    </location>
    <ligand>
        <name>Zn(2+)</name>
        <dbReference type="ChEBI" id="CHEBI:29105"/>
    </ligand>
</feature>
<evidence type="ECO:0000259" key="13">
    <source>
        <dbReference type="PROSITE" id="PS51721"/>
    </source>
</evidence>
<name>A0A7X3LGP6_9BACL</name>
<feature type="binding site" evidence="10">
    <location>
        <position position="307"/>
    </location>
    <ligand>
        <name>Zn(2+)</name>
        <dbReference type="ChEBI" id="CHEBI:29105"/>
    </ligand>
</feature>
<evidence type="ECO:0000256" key="2">
    <source>
        <dbReference type="ARBA" id="ARBA00022517"/>
    </source>
</evidence>
<dbReference type="PROSITE" id="PS50936">
    <property type="entry name" value="ENGC_GTPASE"/>
    <property type="match status" value="1"/>
</dbReference>
<accession>A0A7X3LGP6</accession>
<keyword evidence="5 10" id="KW-0547">Nucleotide-binding</keyword>
<dbReference type="InterPro" id="IPR027417">
    <property type="entry name" value="P-loop_NTPase"/>
</dbReference>
<organism evidence="14 15">
    <name type="scientific">Paenibacillus dendrobii</name>
    <dbReference type="NCBI Taxonomy" id="2691084"/>
    <lineage>
        <taxon>Bacteria</taxon>
        <taxon>Bacillati</taxon>
        <taxon>Bacillota</taxon>
        <taxon>Bacilli</taxon>
        <taxon>Bacillales</taxon>
        <taxon>Paenibacillaceae</taxon>
        <taxon>Paenibacillus</taxon>
    </lineage>
</organism>
<dbReference type="EMBL" id="WUBI01000001">
    <property type="protein sequence ID" value="MWV43430.1"/>
    <property type="molecule type" value="Genomic_DNA"/>
</dbReference>
<proteinExistence type="inferred from homology"/>
<dbReference type="GO" id="GO:0046872">
    <property type="term" value="F:metal ion binding"/>
    <property type="evidence" value="ECO:0007669"/>
    <property type="project" value="UniProtKB-KW"/>
</dbReference>
<comment type="subcellular location">
    <subcellularLocation>
        <location evidence="10">Cytoplasm</location>
    </subcellularLocation>
</comment>
<evidence type="ECO:0000259" key="12">
    <source>
        <dbReference type="PROSITE" id="PS50936"/>
    </source>
</evidence>
<feature type="compositionally biased region" description="Basic and acidic residues" evidence="11">
    <location>
        <begin position="358"/>
        <end position="367"/>
    </location>
</feature>
<comment type="function">
    <text evidence="10">One of several proteins that assist in the late maturation steps of the functional core of the 30S ribosomal subunit. Helps release RbfA from mature subunits. May play a role in the assembly of ribosomal proteins into the subunit. Circularly permuted GTPase that catalyzes slow GTP hydrolysis, GTPase activity is stimulated by the 30S ribosomal subunit.</text>
</comment>